<dbReference type="InterPro" id="IPR036390">
    <property type="entry name" value="WH_DNA-bd_sf"/>
</dbReference>
<dbReference type="SMART" id="SM00895">
    <property type="entry name" value="FCD"/>
    <property type="match status" value="1"/>
</dbReference>
<reference evidence="5" key="1">
    <citation type="submission" date="2020-05" db="EMBL/GenBank/DDBJ databases">
        <authorList>
            <person name="Zhu T."/>
            <person name="Keshari N."/>
            <person name="Lu X."/>
        </authorList>
    </citation>
    <scope>NUCLEOTIDE SEQUENCE</scope>
    <source>
        <strain evidence="5">NK1-12</strain>
    </source>
</reference>
<evidence type="ECO:0000259" key="4">
    <source>
        <dbReference type="PROSITE" id="PS50949"/>
    </source>
</evidence>
<dbReference type="PROSITE" id="PS50949">
    <property type="entry name" value="HTH_GNTR"/>
    <property type="match status" value="1"/>
</dbReference>
<evidence type="ECO:0000256" key="1">
    <source>
        <dbReference type="ARBA" id="ARBA00023015"/>
    </source>
</evidence>
<protein>
    <submittedName>
        <fullName evidence="5">GntR family transcriptional regulator</fullName>
    </submittedName>
</protein>
<dbReference type="SUPFAM" id="SSF48008">
    <property type="entry name" value="GntR ligand-binding domain-like"/>
    <property type="match status" value="1"/>
</dbReference>
<dbReference type="CDD" id="cd07377">
    <property type="entry name" value="WHTH_GntR"/>
    <property type="match status" value="1"/>
</dbReference>
<evidence type="ECO:0000256" key="2">
    <source>
        <dbReference type="ARBA" id="ARBA00023125"/>
    </source>
</evidence>
<gene>
    <name evidence="5" type="ORF">HJG54_27840</name>
</gene>
<keyword evidence="3" id="KW-0804">Transcription</keyword>
<dbReference type="InterPro" id="IPR000524">
    <property type="entry name" value="Tscrpt_reg_HTH_GntR"/>
</dbReference>
<dbReference type="GO" id="GO:0003700">
    <property type="term" value="F:DNA-binding transcription factor activity"/>
    <property type="evidence" value="ECO:0007669"/>
    <property type="project" value="InterPro"/>
</dbReference>
<evidence type="ECO:0000313" key="5">
    <source>
        <dbReference type="EMBL" id="WNZ26257.1"/>
    </source>
</evidence>
<keyword evidence="1" id="KW-0805">Transcription regulation</keyword>
<keyword evidence="2" id="KW-0238">DNA-binding</keyword>
<dbReference type="Gene3D" id="1.10.10.10">
    <property type="entry name" value="Winged helix-like DNA-binding domain superfamily/Winged helix DNA-binding domain"/>
    <property type="match status" value="1"/>
</dbReference>
<dbReference type="Gene3D" id="1.20.120.530">
    <property type="entry name" value="GntR ligand-binding domain-like"/>
    <property type="match status" value="1"/>
</dbReference>
<sequence>MAKLQLGGLNKFPRTTHATVTEHLRQAILLGHLPGGTRLVQAELAEALNVSVTPIREALRELSTQGLIELDAFKGAVVRIPTLSELEEVYEMRAALIPLSVKRGIAQITPPQIQEAEALLDQMEATTDHEQWVDLNRQFHNLLDDATQTTQLKQMLHRLSDLAAIYINLSFSEQPLRKAESEQEHRAILRAYQRKDAKTATKLILNHLNGTLDTARNAVMKQTATV</sequence>
<dbReference type="PANTHER" id="PTHR43537:SF24">
    <property type="entry name" value="GLUCONATE OPERON TRANSCRIPTIONAL REPRESSOR"/>
    <property type="match status" value="1"/>
</dbReference>
<name>A0AA96WHP3_9CYAN</name>
<dbReference type="GO" id="GO:0003677">
    <property type="term" value="F:DNA binding"/>
    <property type="evidence" value="ECO:0007669"/>
    <property type="project" value="UniProtKB-KW"/>
</dbReference>
<dbReference type="Pfam" id="PF07729">
    <property type="entry name" value="FCD"/>
    <property type="match status" value="1"/>
</dbReference>
<proteinExistence type="predicted"/>
<dbReference type="AlphaFoldDB" id="A0AA96WHP3"/>
<dbReference type="PANTHER" id="PTHR43537">
    <property type="entry name" value="TRANSCRIPTIONAL REGULATOR, GNTR FAMILY"/>
    <property type="match status" value="1"/>
</dbReference>
<organism evidence="5">
    <name type="scientific">Leptolyngbya sp. NK1-12</name>
    <dbReference type="NCBI Taxonomy" id="2547451"/>
    <lineage>
        <taxon>Bacteria</taxon>
        <taxon>Bacillati</taxon>
        <taxon>Cyanobacteriota</taxon>
        <taxon>Cyanophyceae</taxon>
        <taxon>Leptolyngbyales</taxon>
        <taxon>Leptolyngbyaceae</taxon>
        <taxon>Leptolyngbya group</taxon>
        <taxon>Leptolyngbya</taxon>
    </lineage>
</organism>
<dbReference type="InterPro" id="IPR011711">
    <property type="entry name" value="GntR_C"/>
</dbReference>
<dbReference type="InterPro" id="IPR036388">
    <property type="entry name" value="WH-like_DNA-bd_sf"/>
</dbReference>
<dbReference type="RefSeq" id="WP_316432498.1">
    <property type="nucleotide sequence ID" value="NZ_CP053586.1"/>
</dbReference>
<dbReference type="EMBL" id="CP053586">
    <property type="protein sequence ID" value="WNZ26257.1"/>
    <property type="molecule type" value="Genomic_DNA"/>
</dbReference>
<dbReference type="SMART" id="SM00345">
    <property type="entry name" value="HTH_GNTR"/>
    <property type="match status" value="1"/>
</dbReference>
<dbReference type="InterPro" id="IPR008920">
    <property type="entry name" value="TF_FadR/GntR_C"/>
</dbReference>
<feature type="domain" description="HTH gntR-type" evidence="4">
    <location>
        <begin position="14"/>
        <end position="81"/>
    </location>
</feature>
<evidence type="ECO:0000256" key="3">
    <source>
        <dbReference type="ARBA" id="ARBA00023163"/>
    </source>
</evidence>
<dbReference type="SUPFAM" id="SSF46785">
    <property type="entry name" value="Winged helix' DNA-binding domain"/>
    <property type="match status" value="1"/>
</dbReference>
<dbReference type="Pfam" id="PF00392">
    <property type="entry name" value="GntR"/>
    <property type="match status" value="1"/>
</dbReference>
<accession>A0AA96WHP3</accession>